<accession>A0A9W9ZQ04</accession>
<sequence length="1632" mass="172137">MAGKSQETDIGNAAGSLKTAGVKIIVVGMGGSFDKSQISALASSSSHVLTAASFNGLTAISGSLSTLVSQAGGISSSGTIPAAGGAVEAAIDNIKYPGHTTYAGRGLEMAAEKLFDDIRKGVPRVLVVLTDGWSSDDVAKPSEELKMSGVKILSVGLGTHYNKAQLNVMASYPKEDHVFTVDFFSNVEYSYGNTGQVLQSNLPFLQLLGVGSNCFADSCYMFTESGKTWTDNQNSCRDKGGDLVSMETEEEWKFINSRIQTLTLAGSNEWHIGLTKVGQHWMWVSGKPLTIVKWQKQQPSGDGNVVVMSKDKPSGSQGLFDDIADGQQRAYICEVPQVAPSTPLEQEEVVFGFDKYTSINDVDAEVASLTLTGGSCNVGAGLLECQKSLFVGVAAGRTRVLLAITAGKSVDDVINAAVSLTTAGVKTIAVGIGGLFDRSELSAMALTSSHVLTTTSFSSLPVIDRTVLTLISQASGMIIRENVPLTSGGCDLAFMVDASSNIKDKANFRLVLNFVTRVFHSFTLGDGVRYGLVVFGESVKVVFEFSRYTSMAQIDSAVANVELMDGSCNAGDALYQCGTKLFGDDAAGRARVLIVLMAGESAQEVSSSAGALKTAGIKIITVGMGDSFDKSQLSAMAFSSSYVLTAASFNGLPGIGESVSTIVSQAGGIGTTSVTRGAQVDLGFLIDGSENINKYGAGNFQKCLEFVKLITKPFVISPTDTRVGAIVFSHQSELQFNFNQYKTQSEVEAAIDRIKYPSSVTYDGKGLTMASEQLFNDIRVGVPRVLVIVTGGWSGDDVTKPSEELRNTGVRILSVGLGTHFNKAQLYVMASDPKEDNVFTVDFPQIQNIVMAIQYRISNAPGITTTSAPVIIPTSAPGINTTSAPVTIPTSAPGINTTSAPVIIPTSAPGINTTSAPGINTTSAPVTIPTSAPGINTTSAPGINTTSAPVTIPTSAPGINTTSAPVTIPTSAPGINTTSAPGVTTIIGGCDLAFMVDASSSLSPTNFRLVMDFVSSVFHSVTLGNDPSGLVTKLGNDVQYGLIVFGDRVKVVFRFGEYTTISEVDSAVAKVQQLGGSCNVGAALSQCKSELFVGDAGGRARVLVVLIAGKSYYDVSSVANSLKTAGVKIIAIGMGGSFDQFDLSSMATSSDILTAGSISSLSSLSGNLYSLIVPAGRGVGTSGGSGRCDLAFMVDASSSINGEELELVKKFVTSVFHSFSFDDDVRYGLVVFGDRVEIVFDFSQYTSMSEVDSAVANVDLIGGNCDAVAALSRCKSSLFVGASEEIKRVLVVLMAGKSPGDVSTAAESLKTVAGVQIITVGMGGSFDQSQLSDIAYNPSYFLSTASFDGLAGINKSLCTLISQAGGISISGSSAEAGEAVTLDLGFLIDGSSAVGNENNFQQIINFVSAVAHAFPLGHYKTRVGVVVCSYEALVIFNFHTYFDMRSIDQALQSITYPGTHWPGTHNLYIGRGLHVTQHYLFDSSWRAYVPRALVVVTAGSSVDDVLAPSTNIRSYGVEMFCVGVGNLYSNWQLHVIASVPHSEHILKTGYAQMERTAEQLVTNVLKGISVNYCRPCYCGYPDYCGYCPSYSQNKARREVDDDFDCHQLNVRQLHHRHHRHHDNKRALGELRH</sequence>
<dbReference type="InterPro" id="IPR016187">
    <property type="entry name" value="CTDL_fold"/>
</dbReference>
<dbReference type="InterPro" id="IPR001304">
    <property type="entry name" value="C-type_lectin-like"/>
</dbReference>
<name>A0A9W9ZQ04_9CNID</name>
<dbReference type="Pfam" id="PF00059">
    <property type="entry name" value="Lectin_C"/>
    <property type="match status" value="1"/>
</dbReference>
<reference evidence="4" key="1">
    <citation type="submission" date="2023-01" db="EMBL/GenBank/DDBJ databases">
        <title>Genome assembly of the deep-sea coral Lophelia pertusa.</title>
        <authorList>
            <person name="Herrera S."/>
            <person name="Cordes E."/>
        </authorList>
    </citation>
    <scope>NUCLEOTIDE SEQUENCE</scope>
    <source>
        <strain evidence="4">USNM1676648</strain>
        <tissue evidence="4">Polyp</tissue>
    </source>
</reference>
<dbReference type="InterPro" id="IPR002035">
    <property type="entry name" value="VWF_A"/>
</dbReference>
<dbReference type="SUPFAM" id="SSF56436">
    <property type="entry name" value="C-type lectin-like"/>
    <property type="match status" value="1"/>
</dbReference>
<dbReference type="Gene3D" id="3.40.50.410">
    <property type="entry name" value="von Willebrand factor, type A domain"/>
    <property type="match status" value="8"/>
</dbReference>
<dbReference type="InterPro" id="IPR036465">
    <property type="entry name" value="vWFA_dom_sf"/>
</dbReference>
<evidence type="ECO:0000259" key="2">
    <source>
        <dbReference type="PROSITE" id="PS50041"/>
    </source>
</evidence>
<evidence type="ECO:0000259" key="3">
    <source>
        <dbReference type="PROSITE" id="PS50234"/>
    </source>
</evidence>
<evidence type="ECO:0000313" key="5">
    <source>
        <dbReference type="Proteomes" id="UP001163046"/>
    </source>
</evidence>
<dbReference type="OrthoDB" id="6132182at2759"/>
<feature type="domain" description="VWFA" evidence="3">
    <location>
        <begin position="681"/>
        <end position="853"/>
    </location>
</feature>
<feature type="domain" description="VWFA" evidence="3">
    <location>
        <begin position="87"/>
        <end position="208"/>
    </location>
</feature>
<feature type="region of interest" description="Disordered" evidence="1">
    <location>
        <begin position="914"/>
        <end position="942"/>
    </location>
</feature>
<dbReference type="Proteomes" id="UP001163046">
    <property type="component" value="Unassembled WGS sequence"/>
</dbReference>
<dbReference type="InterPro" id="IPR016186">
    <property type="entry name" value="C-type_lectin-like/link_sf"/>
</dbReference>
<dbReference type="PROSITE" id="PS50234">
    <property type="entry name" value="VWFA"/>
    <property type="match status" value="8"/>
</dbReference>
<dbReference type="SUPFAM" id="SSF53300">
    <property type="entry name" value="vWA-like"/>
    <property type="match status" value="8"/>
</dbReference>
<feature type="domain" description="VWFA" evidence="3">
    <location>
        <begin position="351"/>
        <end position="471"/>
    </location>
</feature>
<dbReference type="InterPro" id="IPR050525">
    <property type="entry name" value="ECM_Assembly_Org"/>
</dbReference>
<feature type="domain" description="VWFA" evidence="3">
    <location>
        <begin position="491"/>
        <end position="659"/>
    </location>
</feature>
<feature type="domain" description="VWFA" evidence="3">
    <location>
        <begin position="1189"/>
        <end position="1357"/>
    </location>
</feature>
<evidence type="ECO:0000256" key="1">
    <source>
        <dbReference type="SAM" id="MobiDB-lite"/>
    </source>
</evidence>
<dbReference type="Pfam" id="PF00092">
    <property type="entry name" value="VWA"/>
    <property type="match status" value="7"/>
</dbReference>
<organism evidence="4 5">
    <name type="scientific">Desmophyllum pertusum</name>
    <dbReference type="NCBI Taxonomy" id="174260"/>
    <lineage>
        <taxon>Eukaryota</taxon>
        <taxon>Metazoa</taxon>
        <taxon>Cnidaria</taxon>
        <taxon>Anthozoa</taxon>
        <taxon>Hexacorallia</taxon>
        <taxon>Scleractinia</taxon>
        <taxon>Caryophylliina</taxon>
        <taxon>Caryophylliidae</taxon>
        <taxon>Desmophyllum</taxon>
    </lineage>
</organism>
<comment type="caution">
    <text evidence="4">The sequence shown here is derived from an EMBL/GenBank/DDBJ whole genome shotgun (WGS) entry which is preliminary data.</text>
</comment>
<dbReference type="Gene3D" id="3.10.100.10">
    <property type="entry name" value="Mannose-Binding Protein A, subunit A"/>
    <property type="match status" value="1"/>
</dbReference>
<dbReference type="PANTHER" id="PTHR24020:SF20">
    <property type="entry name" value="PH DOMAIN-CONTAINING PROTEIN"/>
    <property type="match status" value="1"/>
</dbReference>
<dbReference type="CDD" id="cd00037">
    <property type="entry name" value="CLECT"/>
    <property type="match status" value="1"/>
</dbReference>
<dbReference type="SMART" id="SM00327">
    <property type="entry name" value="VWA"/>
    <property type="match status" value="7"/>
</dbReference>
<dbReference type="CDD" id="cd01472">
    <property type="entry name" value="vWA_collagen"/>
    <property type="match status" value="1"/>
</dbReference>
<dbReference type="SMART" id="SM00034">
    <property type="entry name" value="CLECT"/>
    <property type="match status" value="1"/>
</dbReference>
<evidence type="ECO:0000313" key="4">
    <source>
        <dbReference type="EMBL" id="KAJ7385816.1"/>
    </source>
</evidence>
<dbReference type="PANTHER" id="PTHR24020">
    <property type="entry name" value="COLLAGEN ALPHA"/>
    <property type="match status" value="1"/>
</dbReference>
<dbReference type="EMBL" id="MU825879">
    <property type="protein sequence ID" value="KAJ7385816.1"/>
    <property type="molecule type" value="Genomic_DNA"/>
</dbReference>
<dbReference type="PROSITE" id="PS50041">
    <property type="entry name" value="C_TYPE_LECTIN_2"/>
    <property type="match status" value="1"/>
</dbReference>
<dbReference type="PRINTS" id="PR00453">
    <property type="entry name" value="VWFADOMAIN"/>
</dbReference>
<proteinExistence type="predicted"/>
<gene>
    <name evidence="4" type="ORF">OS493_013850</name>
</gene>
<keyword evidence="5" id="KW-1185">Reference proteome</keyword>
<feature type="domain" description="VWFA" evidence="3">
    <location>
        <begin position="1383"/>
        <end position="1564"/>
    </location>
</feature>
<feature type="domain" description="VWFA" evidence="3">
    <location>
        <begin position="1"/>
        <end position="64"/>
    </location>
</feature>
<feature type="domain" description="C-type lectin" evidence="2">
    <location>
        <begin position="215"/>
        <end position="334"/>
    </location>
</feature>
<feature type="domain" description="VWFA" evidence="3">
    <location>
        <begin position="991"/>
        <end position="1168"/>
    </location>
</feature>
<dbReference type="CDD" id="cd01450">
    <property type="entry name" value="vWFA_subfamily_ECM"/>
    <property type="match status" value="1"/>
</dbReference>
<protein>
    <submittedName>
        <fullName evidence="4">Uncharacterized protein</fullName>
    </submittedName>
</protein>